<dbReference type="GO" id="GO:0003677">
    <property type="term" value="F:DNA binding"/>
    <property type="evidence" value="ECO:0007669"/>
    <property type="project" value="UniProtKB-KW"/>
</dbReference>
<protein>
    <submittedName>
        <fullName evidence="4">MerR family transcriptional regulator</fullName>
    </submittedName>
</protein>
<gene>
    <name evidence="4" type="ORF">CNX65_07685</name>
</gene>
<dbReference type="RefSeq" id="WP_096492141.1">
    <property type="nucleotide sequence ID" value="NZ_CP023445.1"/>
</dbReference>
<dbReference type="SUPFAM" id="SSF46955">
    <property type="entry name" value="Putative DNA-binding domain"/>
    <property type="match status" value="1"/>
</dbReference>
<feature type="region of interest" description="Disordered" evidence="2">
    <location>
        <begin position="204"/>
        <end position="231"/>
    </location>
</feature>
<reference evidence="4" key="1">
    <citation type="submission" date="2017-09" db="EMBL/GenBank/DDBJ databases">
        <title>Complete Genome Sequence of ansamitocin-producing Bacterium Actinosynnema pretiosum X47.</title>
        <authorList>
            <person name="Cao G."/>
            <person name="Zong G."/>
            <person name="Zhong C."/>
            <person name="Fu J."/>
        </authorList>
    </citation>
    <scope>NUCLEOTIDE SEQUENCE [LARGE SCALE GENOMIC DNA]</scope>
    <source>
        <strain evidence="4">X47</strain>
    </source>
</reference>
<keyword evidence="1" id="KW-0238">DNA-binding</keyword>
<dbReference type="InterPro" id="IPR047057">
    <property type="entry name" value="MerR_fam"/>
</dbReference>
<evidence type="ECO:0000256" key="1">
    <source>
        <dbReference type="ARBA" id="ARBA00023125"/>
    </source>
</evidence>
<dbReference type="GO" id="GO:0003700">
    <property type="term" value="F:DNA-binding transcription factor activity"/>
    <property type="evidence" value="ECO:0007669"/>
    <property type="project" value="InterPro"/>
</dbReference>
<dbReference type="EMBL" id="CP023445">
    <property type="protein sequence ID" value="ATE53185.1"/>
    <property type="molecule type" value="Genomic_DNA"/>
</dbReference>
<dbReference type="Pfam" id="PF13411">
    <property type="entry name" value="MerR_1"/>
    <property type="match status" value="1"/>
</dbReference>
<evidence type="ECO:0000259" key="3">
    <source>
        <dbReference type="PROSITE" id="PS50937"/>
    </source>
</evidence>
<dbReference type="AlphaFoldDB" id="A0A290Z2I6"/>
<accession>A0A290Z2I6</accession>
<dbReference type="InterPro" id="IPR000551">
    <property type="entry name" value="MerR-type_HTH_dom"/>
</dbReference>
<dbReference type="Proteomes" id="UP000218505">
    <property type="component" value="Chromosome"/>
</dbReference>
<dbReference type="SMART" id="SM00422">
    <property type="entry name" value="HTH_MERR"/>
    <property type="match status" value="1"/>
</dbReference>
<evidence type="ECO:0000256" key="2">
    <source>
        <dbReference type="SAM" id="MobiDB-lite"/>
    </source>
</evidence>
<dbReference type="KEGG" id="apre:CNX65_07685"/>
<organism evidence="4 5">
    <name type="scientific">Actinosynnema pretiosum</name>
    <dbReference type="NCBI Taxonomy" id="42197"/>
    <lineage>
        <taxon>Bacteria</taxon>
        <taxon>Bacillati</taxon>
        <taxon>Actinomycetota</taxon>
        <taxon>Actinomycetes</taxon>
        <taxon>Pseudonocardiales</taxon>
        <taxon>Pseudonocardiaceae</taxon>
        <taxon>Actinosynnema</taxon>
    </lineage>
</organism>
<dbReference type="PROSITE" id="PS50937">
    <property type="entry name" value="HTH_MERR_2"/>
    <property type="match status" value="1"/>
</dbReference>
<dbReference type="Gene3D" id="1.10.1660.10">
    <property type="match status" value="1"/>
</dbReference>
<dbReference type="PANTHER" id="PTHR30204">
    <property type="entry name" value="REDOX-CYCLING DRUG-SENSING TRANSCRIPTIONAL ACTIVATOR SOXR"/>
    <property type="match status" value="1"/>
</dbReference>
<dbReference type="CDD" id="cd04780">
    <property type="entry name" value="HTH_MerR-like_sg5"/>
    <property type="match status" value="1"/>
</dbReference>
<evidence type="ECO:0000313" key="5">
    <source>
        <dbReference type="Proteomes" id="UP000218505"/>
    </source>
</evidence>
<feature type="compositionally biased region" description="Gly residues" evidence="2">
    <location>
        <begin position="213"/>
        <end position="231"/>
    </location>
</feature>
<dbReference type="PRINTS" id="PR00040">
    <property type="entry name" value="HTHMERR"/>
</dbReference>
<dbReference type="InterPro" id="IPR009061">
    <property type="entry name" value="DNA-bd_dom_put_sf"/>
</dbReference>
<keyword evidence="5" id="KW-1185">Reference proteome</keyword>
<name>A0A290Z2I6_9PSEU</name>
<feature type="domain" description="HTH merR-type" evidence="3">
    <location>
        <begin position="1"/>
        <end position="70"/>
    </location>
</feature>
<evidence type="ECO:0000313" key="4">
    <source>
        <dbReference type="EMBL" id="ATE53185.1"/>
    </source>
</evidence>
<proteinExistence type="predicted"/>
<dbReference type="PANTHER" id="PTHR30204:SF98">
    <property type="entry name" value="HTH-TYPE TRANSCRIPTIONAL REGULATOR ADHR"/>
    <property type="match status" value="1"/>
</dbReference>
<sequence length="231" mass="24609">MRIAELGRRTGVPVPTIKYYLREGLLPPGERTSPNQARYGEEHVRRLRLVRAMVDVGGLSIAAVGEVFAALADQEERGLVRALSTVEVAVTPVPEHEDAEAAAQARAFLERQGWRADEGEPALRALVGVLGTAREVGHDRFWELLDGYARLCGPLAEADLDYATDGPGGWVEREEALERVVVGTVLGDAALAAVRRLARKQAARRRFGNPRGETGGDGGAAEGGAGAPEGA</sequence>